<sequence>MRNHLRGSPCRAFIADTKLRVAKTHSIYYPDVLVTCDPQHLSVGPADQVVDNPRLIVEVLSESTAATDRREKLQAYRSLPTLLEYMLVSQDEALIEIHRRSGDIGWQLATLTAGDPVELKSVELLTDFAAIYEESGLPLLPGSD</sequence>
<evidence type="ECO:0000259" key="1">
    <source>
        <dbReference type="Pfam" id="PF05685"/>
    </source>
</evidence>
<accession>A0A645J8D5</accession>
<dbReference type="InterPro" id="IPR011335">
    <property type="entry name" value="Restrct_endonuc-II-like"/>
</dbReference>
<evidence type="ECO:0000313" key="2">
    <source>
        <dbReference type="EMBL" id="MPN59696.1"/>
    </source>
</evidence>
<dbReference type="InterPro" id="IPR012296">
    <property type="entry name" value="Nuclease_put_TT1808"/>
</dbReference>
<dbReference type="PANTHER" id="PTHR36558:SF1">
    <property type="entry name" value="RESTRICTION ENDONUCLEASE DOMAIN-CONTAINING PROTEIN-RELATED"/>
    <property type="match status" value="1"/>
</dbReference>
<dbReference type="Pfam" id="PF05685">
    <property type="entry name" value="Uma2"/>
    <property type="match status" value="1"/>
</dbReference>
<reference evidence="2" key="1">
    <citation type="submission" date="2019-08" db="EMBL/GenBank/DDBJ databases">
        <authorList>
            <person name="Kucharzyk K."/>
            <person name="Murdoch R.W."/>
            <person name="Higgins S."/>
            <person name="Loffler F."/>
        </authorList>
    </citation>
    <scope>NUCLEOTIDE SEQUENCE</scope>
</reference>
<dbReference type="PANTHER" id="PTHR36558">
    <property type="entry name" value="GLR1098 PROTEIN"/>
    <property type="match status" value="1"/>
</dbReference>
<proteinExistence type="predicted"/>
<dbReference type="AlphaFoldDB" id="A0A645J8D5"/>
<dbReference type="CDD" id="cd06260">
    <property type="entry name" value="DUF820-like"/>
    <property type="match status" value="1"/>
</dbReference>
<comment type="caution">
    <text evidence="2">The sequence shown here is derived from an EMBL/GenBank/DDBJ whole genome shotgun (WGS) entry which is preliminary data.</text>
</comment>
<feature type="domain" description="Putative restriction endonuclease" evidence="1">
    <location>
        <begin position="2"/>
        <end position="119"/>
    </location>
</feature>
<dbReference type="InterPro" id="IPR008538">
    <property type="entry name" value="Uma2"/>
</dbReference>
<dbReference type="EMBL" id="VSSQ01133998">
    <property type="protein sequence ID" value="MPN59696.1"/>
    <property type="molecule type" value="Genomic_DNA"/>
</dbReference>
<gene>
    <name evidence="2" type="ORF">SDC9_207418</name>
</gene>
<protein>
    <recommendedName>
        <fullName evidence="1">Putative restriction endonuclease domain-containing protein</fullName>
    </recommendedName>
</protein>
<dbReference type="SUPFAM" id="SSF52980">
    <property type="entry name" value="Restriction endonuclease-like"/>
    <property type="match status" value="1"/>
</dbReference>
<organism evidence="2">
    <name type="scientific">bioreactor metagenome</name>
    <dbReference type="NCBI Taxonomy" id="1076179"/>
    <lineage>
        <taxon>unclassified sequences</taxon>
        <taxon>metagenomes</taxon>
        <taxon>ecological metagenomes</taxon>
    </lineage>
</organism>
<name>A0A645J8D5_9ZZZZ</name>
<dbReference type="Gene3D" id="3.90.1570.10">
    <property type="entry name" value="tt1808, chain A"/>
    <property type="match status" value="1"/>
</dbReference>